<dbReference type="InterPro" id="IPR003593">
    <property type="entry name" value="AAA+_ATPase"/>
</dbReference>
<dbReference type="InterPro" id="IPR036390">
    <property type="entry name" value="WH_DNA-bd_sf"/>
</dbReference>
<dbReference type="HAMAP" id="MF_01407">
    <property type="entry name" value="ORC1_type_DNA_replic_protein"/>
    <property type="match status" value="1"/>
</dbReference>
<reference evidence="8" key="1">
    <citation type="submission" date="2016-05" db="EMBL/GenBank/DDBJ databases">
        <title>Microbial consortia oxidize butane by reversing methanogenesis.</title>
        <authorList>
            <person name="Laso-Perez R."/>
            <person name="Richter M."/>
            <person name="Wegener G."/>
            <person name="Musat F."/>
        </authorList>
    </citation>
    <scope>NUCLEOTIDE SEQUENCE [LARGE SCALE GENOMIC DNA]</scope>
    <source>
        <strain evidence="8">BOX2</strain>
    </source>
</reference>
<feature type="domain" description="AAA+ ATPase" evidence="6">
    <location>
        <begin position="57"/>
        <end position="213"/>
    </location>
</feature>
<dbReference type="Pfam" id="PF09079">
    <property type="entry name" value="WHD_Cdc6"/>
    <property type="match status" value="1"/>
</dbReference>
<feature type="binding site" evidence="5">
    <location>
        <position position="212"/>
    </location>
    <ligand>
        <name>ATP</name>
        <dbReference type="ChEBI" id="CHEBI:30616"/>
    </ligand>
</feature>
<dbReference type="InterPro" id="IPR050311">
    <property type="entry name" value="ORC1/CDC6"/>
</dbReference>
<dbReference type="InterPro" id="IPR027417">
    <property type="entry name" value="P-loop_NTPase"/>
</dbReference>
<dbReference type="FunFam" id="1.10.8.60:FF:000073">
    <property type="entry name" value="ORC1-type DNA replication protein"/>
    <property type="match status" value="1"/>
</dbReference>
<dbReference type="Gene3D" id="3.40.50.300">
    <property type="entry name" value="P-loop containing nucleotide triphosphate hydrolases"/>
    <property type="match status" value="1"/>
</dbReference>
<dbReference type="CDD" id="cd00009">
    <property type="entry name" value="AAA"/>
    <property type="match status" value="1"/>
</dbReference>
<evidence type="ECO:0000313" key="8">
    <source>
        <dbReference type="EMBL" id="OFV67918.1"/>
    </source>
</evidence>
<evidence type="ECO:0000313" key="9">
    <source>
        <dbReference type="Proteomes" id="UP000186940"/>
    </source>
</evidence>
<dbReference type="Pfam" id="PF00004">
    <property type="entry name" value="AAA"/>
    <property type="match status" value="1"/>
</dbReference>
<feature type="domain" description="Cdc6 C-terminal" evidence="7">
    <location>
        <begin position="307"/>
        <end position="387"/>
    </location>
</feature>
<gene>
    <name evidence="8" type="ORF">SCAL_000558</name>
</gene>
<dbReference type="Gene3D" id="1.10.8.60">
    <property type="match status" value="1"/>
</dbReference>
<name>A0A1F2P9I2_9EURY</name>
<dbReference type="InterPro" id="IPR015163">
    <property type="entry name" value="Cdc6_C"/>
</dbReference>
<dbReference type="SUPFAM" id="SSF52540">
    <property type="entry name" value="P-loop containing nucleoside triphosphate hydrolases"/>
    <property type="match status" value="1"/>
</dbReference>
<comment type="function">
    <text evidence="5">Involved in regulation of DNA replication.</text>
</comment>
<dbReference type="InterPro" id="IPR014277">
    <property type="entry name" value="Orc1/Cdc6_arc"/>
</dbReference>
<dbReference type="GO" id="GO:0006260">
    <property type="term" value="P:DNA replication"/>
    <property type="evidence" value="ECO:0007669"/>
    <property type="project" value="UniProtKB-UniRule"/>
</dbReference>
<accession>A0A1F2P9I2</accession>
<dbReference type="InterPro" id="IPR055237">
    <property type="entry name" value="Cdc6_lid"/>
</dbReference>
<dbReference type="Gene3D" id="1.10.10.10">
    <property type="entry name" value="Winged helix-like DNA-binding domain superfamily/Winged helix DNA-binding domain"/>
    <property type="match status" value="1"/>
</dbReference>
<dbReference type="AlphaFoldDB" id="A0A1F2P9I2"/>
<dbReference type="SUPFAM" id="SSF46785">
    <property type="entry name" value="Winged helix' DNA-binding domain"/>
    <property type="match status" value="1"/>
</dbReference>
<dbReference type="SMART" id="SM01074">
    <property type="entry name" value="Cdc6_C"/>
    <property type="match status" value="1"/>
</dbReference>
<dbReference type="InterPro" id="IPR036388">
    <property type="entry name" value="WH-like_DNA-bd_sf"/>
</dbReference>
<dbReference type="PANTHER" id="PTHR10763:SF22">
    <property type="entry name" value="ORC1-TYPE DNA REPLICATION PROTEIN"/>
    <property type="match status" value="1"/>
</dbReference>
<sequence length="413" mass="45888">MEASIMSGIFSGLLDVKPIFKDKEVLRSTYTPDHLPHREAQIKSLAYILVSALRGNTPSNVMIYGKTGTGKTACAKFVGRELEATSAEQGRECSVIYINGGIIDTQYRIIAHLAKLFDKDVPMTGWPTDQVYAEFKATIDEREQIIIIILDEIDKLVKKGDEVLYNLLRINSDLENAKISIIGISNNLQFREFLDPRIKSSLGEEELLFPPYDARQLGDILSERAAIGFEEDVLDPAVIPLCAAFAANEHGDARRALDLMRVAGELAERAGDGMVTKEHVRKAQTKIESDRIQEVLTTLPTQSKLVLYSVMSTGGKPHLTTGEVYRAYMNCCKITGMNALTQRRVTDLISELDMLGIIMTKIANKGRYGRTKEISLAIPHSLVRSIILTDSRLKVLEGCSTPLQRTLGETWNV</sequence>
<evidence type="ECO:0000256" key="4">
    <source>
        <dbReference type="ARBA" id="ARBA00022840"/>
    </source>
</evidence>
<evidence type="ECO:0000259" key="7">
    <source>
        <dbReference type="SMART" id="SM01074"/>
    </source>
</evidence>
<dbReference type="Pfam" id="PF22703">
    <property type="entry name" value="Cdc6_lid"/>
    <property type="match status" value="1"/>
</dbReference>
<dbReference type="PATRIC" id="fig|1838285.3.peg.566"/>
<comment type="similarity">
    <text evidence="1 5">Belongs to the CDC6/cdc18 family.</text>
</comment>
<proteinExistence type="inferred from homology"/>
<organism evidence="8 9">
    <name type="scientific">Candidatus Syntropharchaeum caldarium</name>
    <dbReference type="NCBI Taxonomy" id="1838285"/>
    <lineage>
        <taxon>Archaea</taxon>
        <taxon>Methanobacteriati</taxon>
        <taxon>Methanobacteriota</taxon>
        <taxon>Stenosarchaea group</taxon>
        <taxon>Methanomicrobia</taxon>
        <taxon>Methanosarcinales</taxon>
        <taxon>ANME-2 cluster</taxon>
        <taxon>Candidatus Syntropharchaeum</taxon>
    </lineage>
</organism>
<dbReference type="NCBIfam" id="NF001625">
    <property type="entry name" value="PRK00411.1-3"/>
    <property type="match status" value="1"/>
</dbReference>
<dbReference type="Proteomes" id="UP000186940">
    <property type="component" value="Unassembled WGS sequence"/>
</dbReference>
<dbReference type="FunFam" id="3.40.50.300:FF:000930">
    <property type="entry name" value="ORC1-type DNA replication protein"/>
    <property type="match status" value="1"/>
</dbReference>
<evidence type="ECO:0000256" key="5">
    <source>
        <dbReference type="HAMAP-Rule" id="MF_01407"/>
    </source>
</evidence>
<dbReference type="SMART" id="SM00382">
    <property type="entry name" value="AAA"/>
    <property type="match status" value="1"/>
</dbReference>
<keyword evidence="9" id="KW-1185">Reference proteome</keyword>
<protein>
    <recommendedName>
        <fullName evidence="5">ORC1-type DNA replication protein</fullName>
    </recommendedName>
</protein>
<comment type="caution">
    <text evidence="8">The sequence shown here is derived from an EMBL/GenBank/DDBJ whole genome shotgun (WGS) entry which is preliminary data.</text>
</comment>
<keyword evidence="2 5" id="KW-0235">DNA replication</keyword>
<dbReference type="STRING" id="1838285.SCAL_000558"/>
<dbReference type="PANTHER" id="PTHR10763">
    <property type="entry name" value="CELL DIVISION CONTROL PROTEIN 6-RELATED"/>
    <property type="match status" value="1"/>
</dbReference>
<feature type="binding site" evidence="5">
    <location>
        <begin position="69"/>
        <end position="73"/>
    </location>
    <ligand>
        <name>ATP</name>
        <dbReference type="ChEBI" id="CHEBI:30616"/>
    </ligand>
</feature>
<keyword evidence="4 5" id="KW-0067">ATP-binding</keyword>
<dbReference type="GO" id="GO:0005524">
    <property type="term" value="F:ATP binding"/>
    <property type="evidence" value="ECO:0007669"/>
    <property type="project" value="UniProtKB-UniRule"/>
</dbReference>
<dbReference type="InterPro" id="IPR003959">
    <property type="entry name" value="ATPase_AAA_core"/>
</dbReference>
<keyword evidence="3 5" id="KW-0547">Nucleotide-binding</keyword>
<evidence type="ECO:0000256" key="2">
    <source>
        <dbReference type="ARBA" id="ARBA00022705"/>
    </source>
</evidence>
<dbReference type="NCBIfam" id="TIGR02928">
    <property type="entry name" value="orc1/cdc6 family replication initiation protein"/>
    <property type="match status" value="1"/>
</dbReference>
<evidence type="ECO:0000256" key="1">
    <source>
        <dbReference type="ARBA" id="ARBA00006184"/>
    </source>
</evidence>
<dbReference type="EMBL" id="LYOS01000002">
    <property type="protein sequence ID" value="OFV67918.1"/>
    <property type="molecule type" value="Genomic_DNA"/>
</dbReference>
<dbReference type="GO" id="GO:0016887">
    <property type="term" value="F:ATP hydrolysis activity"/>
    <property type="evidence" value="ECO:0007669"/>
    <property type="project" value="InterPro"/>
</dbReference>
<dbReference type="CDD" id="cd08768">
    <property type="entry name" value="Cdc6_C"/>
    <property type="match status" value="1"/>
</dbReference>
<evidence type="ECO:0000256" key="3">
    <source>
        <dbReference type="ARBA" id="ARBA00022741"/>
    </source>
</evidence>
<feature type="binding site" evidence="5">
    <location>
        <position position="224"/>
    </location>
    <ligand>
        <name>ATP</name>
        <dbReference type="ChEBI" id="CHEBI:30616"/>
    </ligand>
</feature>
<evidence type="ECO:0000259" key="6">
    <source>
        <dbReference type="SMART" id="SM00382"/>
    </source>
</evidence>